<comment type="similarity">
    <text evidence="1">Belongs to the PhzF family.</text>
</comment>
<reference evidence="3 4" key="1">
    <citation type="submission" date="2024-08" db="EMBL/GenBank/DDBJ databases">
        <authorList>
            <person name="Cucini C."/>
            <person name="Frati F."/>
        </authorList>
    </citation>
    <scope>NUCLEOTIDE SEQUENCE [LARGE SCALE GENOMIC DNA]</scope>
</reference>
<organism evidence="3 4">
    <name type="scientific">Orchesella dallaii</name>
    <dbReference type="NCBI Taxonomy" id="48710"/>
    <lineage>
        <taxon>Eukaryota</taxon>
        <taxon>Metazoa</taxon>
        <taxon>Ecdysozoa</taxon>
        <taxon>Arthropoda</taxon>
        <taxon>Hexapoda</taxon>
        <taxon>Collembola</taxon>
        <taxon>Entomobryomorpha</taxon>
        <taxon>Entomobryoidea</taxon>
        <taxon>Orchesellidae</taxon>
        <taxon>Orchesellinae</taxon>
        <taxon>Orchesella</taxon>
    </lineage>
</organism>
<dbReference type="NCBIfam" id="TIGR00654">
    <property type="entry name" value="PhzF_family"/>
    <property type="match status" value="1"/>
</dbReference>
<keyword evidence="4" id="KW-1185">Reference proteome</keyword>
<dbReference type="EMBL" id="CAXLJM020000014">
    <property type="protein sequence ID" value="CAL8080162.1"/>
    <property type="molecule type" value="Genomic_DNA"/>
</dbReference>
<evidence type="ECO:0000313" key="4">
    <source>
        <dbReference type="Proteomes" id="UP001642540"/>
    </source>
</evidence>
<gene>
    <name evidence="3" type="ORF">ODALV1_LOCUS4562</name>
</gene>
<protein>
    <recommendedName>
        <fullName evidence="5">Phenazine biosynthesis-like domain-containing protein</fullName>
    </recommendedName>
</protein>
<name>A0ABP1PWE4_9HEXA</name>
<dbReference type="PIRSF" id="PIRSF016184">
    <property type="entry name" value="PhzC_PhzF"/>
    <property type="match status" value="1"/>
</dbReference>
<evidence type="ECO:0000256" key="2">
    <source>
        <dbReference type="ARBA" id="ARBA00023235"/>
    </source>
</evidence>
<dbReference type="PANTHER" id="PTHR13774:SF17">
    <property type="entry name" value="PHENAZINE BIOSYNTHESIS-LIKE DOMAIN-CONTAINING PROTEIN"/>
    <property type="match status" value="1"/>
</dbReference>
<keyword evidence="2" id="KW-0413">Isomerase</keyword>
<proteinExistence type="inferred from homology"/>
<dbReference type="PANTHER" id="PTHR13774">
    <property type="entry name" value="PHENAZINE BIOSYNTHESIS PROTEIN"/>
    <property type="match status" value="1"/>
</dbReference>
<dbReference type="InterPro" id="IPR003719">
    <property type="entry name" value="Phenazine_PhzF-like"/>
</dbReference>
<evidence type="ECO:0008006" key="5">
    <source>
        <dbReference type="Google" id="ProtNLM"/>
    </source>
</evidence>
<dbReference type="Gene3D" id="3.10.310.10">
    <property type="entry name" value="Diaminopimelate Epimerase, Chain A, domain 1"/>
    <property type="match status" value="2"/>
</dbReference>
<comment type="caution">
    <text evidence="3">The sequence shown here is derived from an EMBL/GenBank/DDBJ whole genome shotgun (WGS) entry which is preliminary data.</text>
</comment>
<evidence type="ECO:0000256" key="1">
    <source>
        <dbReference type="ARBA" id="ARBA00008270"/>
    </source>
</evidence>
<accession>A0ABP1PWE4</accession>
<dbReference type="Proteomes" id="UP001642540">
    <property type="component" value="Unassembled WGS sequence"/>
</dbReference>
<dbReference type="SUPFAM" id="SSF54506">
    <property type="entry name" value="Diaminopimelate epimerase-like"/>
    <property type="match status" value="1"/>
</dbReference>
<dbReference type="Pfam" id="PF02567">
    <property type="entry name" value="PhzC-PhzF"/>
    <property type="match status" value="1"/>
</dbReference>
<sequence length="325" mass="36121">MSLVPIYFVDAFTTNGNSAFTGNPAAVCFLDYDDDISDDMKQKIAAEINLSETAFVSQGWTKDHKLMTAEGSQLYRRTLRWFTPTNEVQLCGHATVASTKALMEAELTDKYLDPATKNVTVNFESKNRGKLGAAVSKDNGRITLNFPSNPTHKLNKSEHPWIDEMIVTTLGERVSPEFVEDVQYSPGTKILLVRLSDGLTHAELRQVSPDFKKLLRIDTGDFVHDIIVTVKGVSPSEGEDAGPNFYSRFFAPWDGVDEDSVTGVAHTVLTPYWTQEFSKKESREIGILFARQHSTRGGNLYCTLLGDRVNLAGEARVVIKGQMFV</sequence>
<evidence type="ECO:0000313" key="3">
    <source>
        <dbReference type="EMBL" id="CAL8080162.1"/>
    </source>
</evidence>